<dbReference type="PROSITE" id="PS50937">
    <property type="entry name" value="HTH_MERR_2"/>
    <property type="match status" value="1"/>
</dbReference>
<dbReference type="OrthoDB" id="42525at2759"/>
<reference evidence="2 3" key="1">
    <citation type="submission" date="2012-10" db="EMBL/GenBank/DDBJ databases">
        <title>Genome sequencing and analysis of entomopathogenic fungi Beauveria bassiana D1-5.</title>
        <authorList>
            <person name="Li Q."/>
            <person name="Wang L."/>
            <person name="Zhang Z."/>
            <person name="Wang Q."/>
            <person name="Ren J."/>
            <person name="Wang M."/>
            <person name="Xu W."/>
            <person name="Wang J."/>
            <person name="Lu Y."/>
            <person name="Du Q."/>
            <person name="Sun Z."/>
        </authorList>
    </citation>
    <scope>NUCLEOTIDE SEQUENCE [LARGE SCALE GENOMIC DNA]</scope>
    <source>
        <strain evidence="2 3">D1-5</strain>
    </source>
</reference>
<dbReference type="PANTHER" id="PTHR35332:SF2">
    <property type="entry name" value="REGULATION OF ENOLASE PROTEIN 1"/>
    <property type="match status" value="1"/>
</dbReference>
<dbReference type="Pfam" id="PF07081">
    <property type="entry name" value="DUF1349"/>
    <property type="match status" value="1"/>
</dbReference>
<dbReference type="Pfam" id="PF22270">
    <property type="entry name" value="MlrA_helical"/>
    <property type="match status" value="1"/>
</dbReference>
<dbReference type="CDD" id="cd01104">
    <property type="entry name" value="HTH_MlrA-CarA"/>
    <property type="match status" value="1"/>
</dbReference>
<organism evidence="2 3">
    <name type="scientific">Beauveria bassiana D1-5</name>
    <dbReference type="NCBI Taxonomy" id="1245745"/>
    <lineage>
        <taxon>Eukaryota</taxon>
        <taxon>Fungi</taxon>
        <taxon>Dikarya</taxon>
        <taxon>Ascomycota</taxon>
        <taxon>Pezizomycotina</taxon>
        <taxon>Sordariomycetes</taxon>
        <taxon>Hypocreomycetidae</taxon>
        <taxon>Hypocreales</taxon>
        <taxon>Cordycipitaceae</taxon>
        <taxon>Beauveria</taxon>
    </lineage>
</organism>
<dbReference type="InterPro" id="IPR009061">
    <property type="entry name" value="DNA-bd_dom_put_sf"/>
</dbReference>
<protein>
    <submittedName>
        <fullName evidence="2">HTH-type transcriptional regulator mlrA</fullName>
    </submittedName>
</protein>
<dbReference type="InterPro" id="IPR009784">
    <property type="entry name" value="DUF1349"/>
</dbReference>
<name>A0A0A2W1M2_BEABA</name>
<dbReference type="SUPFAM" id="SSF49899">
    <property type="entry name" value="Concanavalin A-like lectins/glucanases"/>
    <property type="match status" value="1"/>
</dbReference>
<accession>A0A0A2W1M2</accession>
<dbReference type="PANTHER" id="PTHR35332">
    <property type="entry name" value="REGULATION OF ENOLASE PROTEIN 1"/>
    <property type="match status" value="1"/>
</dbReference>
<evidence type="ECO:0000259" key="1">
    <source>
        <dbReference type="PROSITE" id="PS50937"/>
    </source>
</evidence>
<proteinExistence type="predicted"/>
<dbReference type="InterPro" id="IPR000551">
    <property type="entry name" value="MerR-type_HTH_dom"/>
</dbReference>
<comment type="caution">
    <text evidence="2">The sequence shown here is derived from an EMBL/GenBank/DDBJ whole genome shotgun (WGS) entry which is preliminary data.</text>
</comment>
<gene>
    <name evidence="2" type="ORF">BBAD15_g8</name>
</gene>
<dbReference type="AlphaFoldDB" id="A0A0A2W1M2"/>
<feature type="domain" description="HTH merR-type" evidence="1">
    <location>
        <begin position="162"/>
        <end position="231"/>
    </location>
</feature>
<dbReference type="Proteomes" id="UP000030106">
    <property type="component" value="Unassembled WGS sequence"/>
</dbReference>
<dbReference type="HOGENOM" id="CLU_685089_0_0_1"/>
<sequence>MNTDFYWINAPKVWREGDGVLSVVTDEQTDFWRKTWYGFERFSGHFYGCDVSGDFTFQVKVKADFSALYDQAGIMLLRDESHWLKAGIEFNDGAPAIGSVLTLGHSDWATGVFPGNANLFWMRLTRKGDSLRLQYSADGKTWPLLRLAHFPGFDKCRVLLMSYSIGEFARLCGINATTLRAWQRRYGLLKPLRSEGGHRQYSDDDIQQALNIIDWVKKGVPVSQVKPLLARPEARRANNWSGLQESMLQRLNEGKIESLRQLLYDAGREYPRAELVTEVLRPLRSKVSANVPAIMTLREILDGIIIAYTSFCLEGDKRAPGDNCLIAGWHLSDPCEIWLEALRLTGQGHRIDVLPVPPAVLAPDIFPERKWLLVTSGKLTAARQKQIELWQQQGATLEIIPL</sequence>
<dbReference type="Pfam" id="PF13411">
    <property type="entry name" value="MerR_1"/>
    <property type="match status" value="1"/>
</dbReference>
<dbReference type="GO" id="GO:0006355">
    <property type="term" value="P:regulation of DNA-templated transcription"/>
    <property type="evidence" value="ECO:0007669"/>
    <property type="project" value="InterPro"/>
</dbReference>
<dbReference type="EMBL" id="ANFO01000001">
    <property type="protein sequence ID" value="KGQ14046.1"/>
    <property type="molecule type" value="Genomic_DNA"/>
</dbReference>
<dbReference type="InterPro" id="IPR053988">
    <property type="entry name" value="MlrA-like_helical"/>
</dbReference>
<dbReference type="SMART" id="SM00422">
    <property type="entry name" value="HTH_MERR"/>
    <property type="match status" value="1"/>
</dbReference>
<dbReference type="SUPFAM" id="SSF46955">
    <property type="entry name" value="Putative DNA-binding domain"/>
    <property type="match status" value="1"/>
</dbReference>
<evidence type="ECO:0000313" key="3">
    <source>
        <dbReference type="Proteomes" id="UP000030106"/>
    </source>
</evidence>
<dbReference type="Gene3D" id="2.60.120.200">
    <property type="match status" value="1"/>
</dbReference>
<dbReference type="InterPro" id="IPR053987">
    <property type="entry name" value="MlrA-like_C"/>
</dbReference>
<dbReference type="PROSITE" id="PS00552">
    <property type="entry name" value="HTH_MERR_1"/>
    <property type="match status" value="1"/>
</dbReference>
<evidence type="ECO:0000313" key="2">
    <source>
        <dbReference type="EMBL" id="KGQ14046.1"/>
    </source>
</evidence>
<dbReference type="InterPro" id="IPR013320">
    <property type="entry name" value="ConA-like_dom_sf"/>
</dbReference>
<dbReference type="GO" id="GO:0003677">
    <property type="term" value="F:DNA binding"/>
    <property type="evidence" value="ECO:0007669"/>
    <property type="project" value="InterPro"/>
</dbReference>
<dbReference type="STRING" id="1245745.A0A0A2W1M2"/>
<dbReference type="Pfam" id="PF22267">
    <property type="entry name" value="MlrA_C"/>
    <property type="match status" value="1"/>
</dbReference>
<dbReference type="Gene3D" id="1.10.1660.10">
    <property type="match status" value="1"/>
</dbReference>